<keyword evidence="2" id="KW-1185">Reference proteome</keyword>
<name>A0A2H3AVT3_9AGAR</name>
<evidence type="ECO:0000313" key="2">
    <source>
        <dbReference type="Proteomes" id="UP000218334"/>
    </source>
</evidence>
<dbReference type="AlphaFoldDB" id="A0A2H3AVT3"/>
<proteinExistence type="predicted"/>
<accession>A0A2H3AVT3</accession>
<reference evidence="2" key="1">
    <citation type="journal article" date="2017" name="Nat. Ecol. Evol.">
        <title>Genome expansion and lineage-specific genetic innovations in the forest pathogenic fungi Armillaria.</title>
        <authorList>
            <person name="Sipos G."/>
            <person name="Prasanna A.N."/>
            <person name="Walter M.C."/>
            <person name="O'Connor E."/>
            <person name="Balint B."/>
            <person name="Krizsan K."/>
            <person name="Kiss B."/>
            <person name="Hess J."/>
            <person name="Varga T."/>
            <person name="Slot J."/>
            <person name="Riley R."/>
            <person name="Boka B."/>
            <person name="Rigling D."/>
            <person name="Barry K."/>
            <person name="Lee J."/>
            <person name="Mihaltcheva S."/>
            <person name="LaButti K."/>
            <person name="Lipzen A."/>
            <person name="Waldron R."/>
            <person name="Moloney N.M."/>
            <person name="Sperisen C."/>
            <person name="Kredics L."/>
            <person name="Vagvoelgyi C."/>
            <person name="Patrignani A."/>
            <person name="Fitzpatrick D."/>
            <person name="Nagy I."/>
            <person name="Doyle S."/>
            <person name="Anderson J.B."/>
            <person name="Grigoriev I.V."/>
            <person name="Gueldener U."/>
            <person name="Muensterkoetter M."/>
            <person name="Nagy L.G."/>
        </authorList>
    </citation>
    <scope>NUCLEOTIDE SEQUENCE [LARGE SCALE GENOMIC DNA]</scope>
    <source>
        <strain evidence="2">28-4</strain>
    </source>
</reference>
<sequence>MRGQEEMKGMANGRRASSETFTHDHFIFYGHYLAMIPLFQDIGLSRIGHRLHKIRYTVQSFISYASPAYNLSSDHSHAAGDKTLAPKENNHGKLRLLSETRTQRGVWVMEENRL</sequence>
<dbReference type="EMBL" id="KZ293463">
    <property type="protein sequence ID" value="PBK62821.1"/>
    <property type="molecule type" value="Genomic_DNA"/>
</dbReference>
<protein>
    <submittedName>
        <fullName evidence="1">Uncharacterized protein</fullName>
    </submittedName>
</protein>
<organism evidence="1 2">
    <name type="scientific">Armillaria solidipes</name>
    <dbReference type="NCBI Taxonomy" id="1076256"/>
    <lineage>
        <taxon>Eukaryota</taxon>
        <taxon>Fungi</taxon>
        <taxon>Dikarya</taxon>
        <taxon>Basidiomycota</taxon>
        <taxon>Agaricomycotina</taxon>
        <taxon>Agaricomycetes</taxon>
        <taxon>Agaricomycetidae</taxon>
        <taxon>Agaricales</taxon>
        <taxon>Marasmiineae</taxon>
        <taxon>Physalacriaceae</taxon>
        <taxon>Armillaria</taxon>
    </lineage>
</organism>
<gene>
    <name evidence="1" type="ORF">ARMSODRAFT_562249</name>
</gene>
<dbReference type="Proteomes" id="UP000218334">
    <property type="component" value="Unassembled WGS sequence"/>
</dbReference>
<evidence type="ECO:0000313" key="1">
    <source>
        <dbReference type="EMBL" id="PBK62821.1"/>
    </source>
</evidence>